<proteinExistence type="predicted"/>
<name>A0ABR2MMA7_9ASPA</name>
<organism evidence="1 2">
    <name type="scientific">Platanthera guangdongensis</name>
    <dbReference type="NCBI Taxonomy" id="2320717"/>
    <lineage>
        <taxon>Eukaryota</taxon>
        <taxon>Viridiplantae</taxon>
        <taxon>Streptophyta</taxon>
        <taxon>Embryophyta</taxon>
        <taxon>Tracheophyta</taxon>
        <taxon>Spermatophyta</taxon>
        <taxon>Magnoliopsida</taxon>
        <taxon>Liliopsida</taxon>
        <taxon>Asparagales</taxon>
        <taxon>Orchidaceae</taxon>
        <taxon>Orchidoideae</taxon>
        <taxon>Orchideae</taxon>
        <taxon>Orchidinae</taxon>
        <taxon>Platanthera</taxon>
    </lineage>
</organism>
<dbReference type="EMBL" id="JBBWWR010000006">
    <property type="protein sequence ID" value="KAK8964836.1"/>
    <property type="molecule type" value="Genomic_DNA"/>
</dbReference>
<comment type="caution">
    <text evidence="1">The sequence shown here is derived from an EMBL/GenBank/DDBJ whole genome shotgun (WGS) entry which is preliminary data.</text>
</comment>
<evidence type="ECO:0000313" key="1">
    <source>
        <dbReference type="EMBL" id="KAK8964836.1"/>
    </source>
</evidence>
<keyword evidence="2" id="KW-1185">Reference proteome</keyword>
<sequence length="122" mass="13699">MRFFKLVSAFNSVIFVSDTFRFAACRKAWQEHEYDIAVTSLNSVAEGWDQELTCNIVFRVSFNCVTLNPPRASPRHIQLDVSVFPFVLLVLSPCLENVVCTFGGLSASYAGAWVVCVLRNRS</sequence>
<gene>
    <name evidence="1" type="ORF">KSP40_PGU000968</name>
</gene>
<accession>A0ABR2MMA7</accession>
<evidence type="ECO:0000313" key="2">
    <source>
        <dbReference type="Proteomes" id="UP001412067"/>
    </source>
</evidence>
<protein>
    <submittedName>
        <fullName evidence="1">Uncharacterized protein</fullName>
    </submittedName>
</protein>
<reference evidence="1 2" key="1">
    <citation type="journal article" date="2022" name="Nat. Plants">
        <title>Genomes of leafy and leafless Platanthera orchids illuminate the evolution of mycoheterotrophy.</title>
        <authorList>
            <person name="Li M.H."/>
            <person name="Liu K.W."/>
            <person name="Li Z."/>
            <person name="Lu H.C."/>
            <person name="Ye Q.L."/>
            <person name="Zhang D."/>
            <person name="Wang J.Y."/>
            <person name="Li Y.F."/>
            <person name="Zhong Z.M."/>
            <person name="Liu X."/>
            <person name="Yu X."/>
            <person name="Liu D.K."/>
            <person name="Tu X.D."/>
            <person name="Liu B."/>
            <person name="Hao Y."/>
            <person name="Liao X.Y."/>
            <person name="Jiang Y.T."/>
            <person name="Sun W.H."/>
            <person name="Chen J."/>
            <person name="Chen Y.Q."/>
            <person name="Ai Y."/>
            <person name="Zhai J.W."/>
            <person name="Wu S.S."/>
            <person name="Zhou Z."/>
            <person name="Hsiao Y.Y."/>
            <person name="Wu W.L."/>
            <person name="Chen Y.Y."/>
            <person name="Lin Y.F."/>
            <person name="Hsu J.L."/>
            <person name="Li C.Y."/>
            <person name="Wang Z.W."/>
            <person name="Zhao X."/>
            <person name="Zhong W.Y."/>
            <person name="Ma X.K."/>
            <person name="Ma L."/>
            <person name="Huang J."/>
            <person name="Chen G.Z."/>
            <person name="Huang M.Z."/>
            <person name="Huang L."/>
            <person name="Peng D.H."/>
            <person name="Luo Y.B."/>
            <person name="Zou S.Q."/>
            <person name="Chen S.P."/>
            <person name="Lan S."/>
            <person name="Tsai W.C."/>
            <person name="Van de Peer Y."/>
            <person name="Liu Z.J."/>
        </authorList>
    </citation>
    <scope>NUCLEOTIDE SEQUENCE [LARGE SCALE GENOMIC DNA]</scope>
    <source>
        <strain evidence="1">Lor288</strain>
    </source>
</reference>
<dbReference type="Proteomes" id="UP001412067">
    <property type="component" value="Unassembled WGS sequence"/>
</dbReference>